<keyword evidence="1" id="KW-0472">Membrane</keyword>
<dbReference type="EMBL" id="NUIL01000006">
    <property type="protein sequence ID" value="PGO32439.1"/>
    <property type="molecule type" value="Genomic_DNA"/>
</dbReference>
<evidence type="ECO:0000313" key="3">
    <source>
        <dbReference type="Proteomes" id="UP000223777"/>
    </source>
</evidence>
<feature type="transmembrane region" description="Helical" evidence="1">
    <location>
        <begin position="23"/>
        <end position="43"/>
    </location>
</feature>
<sequence>MNEHGTSIRETAALFNIPSYETLHNWAAFFICCLACFFSKCYWLKGDKKIRPITMVLSFSIRYGKTNVICLVFSYVPIISKIICVW</sequence>
<name>A0A2B9QCJ4_BACCE</name>
<organism evidence="2 3">
    <name type="scientific">Bacillus cereus</name>
    <dbReference type="NCBI Taxonomy" id="1396"/>
    <lineage>
        <taxon>Bacteria</taxon>
        <taxon>Bacillati</taxon>
        <taxon>Bacillota</taxon>
        <taxon>Bacilli</taxon>
        <taxon>Bacillales</taxon>
        <taxon>Bacillaceae</taxon>
        <taxon>Bacillus</taxon>
        <taxon>Bacillus cereus group</taxon>
    </lineage>
</organism>
<evidence type="ECO:0000256" key="1">
    <source>
        <dbReference type="SAM" id="Phobius"/>
    </source>
</evidence>
<keyword evidence="1" id="KW-1133">Transmembrane helix</keyword>
<reference evidence="2 3" key="1">
    <citation type="submission" date="2017-09" db="EMBL/GenBank/DDBJ databases">
        <title>Large-scale bioinformatics analysis of Bacillus genomes uncovers conserved roles of natural products in bacterial physiology.</title>
        <authorList>
            <consortium name="Agbiome Team Llc"/>
            <person name="Bleich R.M."/>
            <person name="Grubbs K.J."/>
            <person name="Santa Maria K.C."/>
            <person name="Allen S.E."/>
            <person name="Farag S."/>
            <person name="Shank E.A."/>
            <person name="Bowers A."/>
        </authorList>
    </citation>
    <scope>NUCLEOTIDE SEQUENCE [LARGE SCALE GENOMIC DNA]</scope>
    <source>
        <strain evidence="2 3">AFS050027</strain>
    </source>
</reference>
<protein>
    <submittedName>
        <fullName evidence="2">Uncharacterized protein</fullName>
    </submittedName>
</protein>
<comment type="caution">
    <text evidence="2">The sequence shown here is derived from an EMBL/GenBank/DDBJ whole genome shotgun (WGS) entry which is preliminary data.</text>
</comment>
<dbReference type="AlphaFoldDB" id="A0A2B9QCJ4"/>
<accession>A0A2B9QCJ4</accession>
<keyword evidence="1" id="KW-0812">Transmembrane</keyword>
<proteinExistence type="predicted"/>
<evidence type="ECO:0000313" key="2">
    <source>
        <dbReference type="EMBL" id="PGO32439.1"/>
    </source>
</evidence>
<dbReference type="Proteomes" id="UP000223777">
    <property type="component" value="Unassembled WGS sequence"/>
</dbReference>
<gene>
    <name evidence="2" type="ORF">CN984_06740</name>
</gene>